<dbReference type="PROSITE" id="PS50977">
    <property type="entry name" value="HTH_TETR_2"/>
    <property type="match status" value="1"/>
</dbReference>
<evidence type="ECO:0000313" key="5">
    <source>
        <dbReference type="Proteomes" id="UP000677126"/>
    </source>
</evidence>
<keyword evidence="5" id="KW-1185">Reference proteome</keyword>
<dbReference type="SUPFAM" id="SSF46689">
    <property type="entry name" value="Homeodomain-like"/>
    <property type="match status" value="1"/>
</dbReference>
<organism evidence="4 5">
    <name type="scientific">Novosphingobium decolorationis</name>
    <dbReference type="NCBI Taxonomy" id="2698673"/>
    <lineage>
        <taxon>Bacteria</taxon>
        <taxon>Pseudomonadati</taxon>
        <taxon>Pseudomonadota</taxon>
        <taxon>Alphaproteobacteria</taxon>
        <taxon>Sphingomonadales</taxon>
        <taxon>Sphingomonadaceae</taxon>
        <taxon>Novosphingobium</taxon>
    </lineage>
</organism>
<gene>
    <name evidence="4" type="ORF">HT578_07295</name>
</gene>
<dbReference type="RefSeq" id="WP_213503251.1">
    <property type="nucleotide sequence ID" value="NZ_CP054856.1"/>
</dbReference>
<proteinExistence type="predicted"/>
<evidence type="ECO:0000313" key="4">
    <source>
        <dbReference type="EMBL" id="QVM83519.1"/>
    </source>
</evidence>
<dbReference type="Gene3D" id="1.10.357.10">
    <property type="entry name" value="Tetracycline Repressor, domain 2"/>
    <property type="match status" value="1"/>
</dbReference>
<dbReference type="InterPro" id="IPR001647">
    <property type="entry name" value="HTH_TetR"/>
</dbReference>
<dbReference type="Pfam" id="PF00440">
    <property type="entry name" value="TetR_N"/>
    <property type="match status" value="1"/>
</dbReference>
<keyword evidence="1 2" id="KW-0238">DNA-binding</keyword>
<dbReference type="Proteomes" id="UP000677126">
    <property type="component" value="Chromosome"/>
</dbReference>
<reference evidence="4 5" key="1">
    <citation type="journal article" date="2021" name="Int. J. Syst. Evol. Microbiol.">
        <title>Novosphingobium decolorationis sp. nov., an aniline blue-decolourizing bacterium isolated from East Pacific sediment.</title>
        <authorList>
            <person name="Chen X."/>
            <person name="Dong B."/>
            <person name="Chen T."/>
            <person name="Ren N."/>
            <person name="Wang J."/>
            <person name="Xu Y."/>
            <person name="Yang J."/>
            <person name="Zhu S."/>
            <person name="Chen J."/>
        </authorList>
    </citation>
    <scope>NUCLEOTIDE SEQUENCE [LARGE SCALE GENOMIC DNA]</scope>
    <source>
        <strain evidence="4 5">502str22</strain>
    </source>
</reference>
<evidence type="ECO:0000259" key="3">
    <source>
        <dbReference type="PROSITE" id="PS50977"/>
    </source>
</evidence>
<name>A0ABX8E3G7_9SPHN</name>
<accession>A0ABX8E3G7</accession>
<dbReference type="EMBL" id="CP054856">
    <property type="protein sequence ID" value="QVM83519.1"/>
    <property type="molecule type" value="Genomic_DNA"/>
</dbReference>
<dbReference type="InterPro" id="IPR050624">
    <property type="entry name" value="HTH-type_Tx_Regulator"/>
</dbReference>
<evidence type="ECO:0000256" key="2">
    <source>
        <dbReference type="PROSITE-ProRule" id="PRU00335"/>
    </source>
</evidence>
<dbReference type="PANTHER" id="PTHR43479:SF11">
    <property type="entry name" value="ACREF_ENVCD OPERON REPRESSOR-RELATED"/>
    <property type="match status" value="1"/>
</dbReference>
<evidence type="ECO:0000256" key="1">
    <source>
        <dbReference type="ARBA" id="ARBA00023125"/>
    </source>
</evidence>
<feature type="DNA-binding region" description="H-T-H motif" evidence="2">
    <location>
        <begin position="42"/>
        <end position="61"/>
    </location>
</feature>
<feature type="domain" description="HTH tetR-type" evidence="3">
    <location>
        <begin position="19"/>
        <end position="79"/>
    </location>
</feature>
<sequence length="204" mass="22439">MEKNLTALKQEAPTDARQVRSRKALNATLLDLLAQRTFDELTIREITARAGTGYATFFRHFSTKEALLSDLVVDPIDELLTRTLALLDSPRTREAPSVRELCAWVAGDRAFWAPLLTGGAAGLVRSEFLRQARERAAAGHGLHREDTWLPADLALIHGVSSVIGVLTWWLRQGEDGSLEQVAMILERMVIAPITQDAAVEAALS</sequence>
<protein>
    <submittedName>
        <fullName evidence="4">TetR/AcrR family transcriptional regulator</fullName>
    </submittedName>
</protein>
<dbReference type="PANTHER" id="PTHR43479">
    <property type="entry name" value="ACREF/ENVCD OPERON REPRESSOR-RELATED"/>
    <property type="match status" value="1"/>
</dbReference>
<dbReference type="InterPro" id="IPR009057">
    <property type="entry name" value="Homeodomain-like_sf"/>
</dbReference>